<dbReference type="Proteomes" id="UP000830768">
    <property type="component" value="Chromosome 3"/>
</dbReference>
<sequence>MAQCSEGSQSFSTYLPSRSFPIQPSTLLHHIIDCTQLHGSALRTYPKMSRRSDISGEKDLEAIGSKADVAHHEVTNRGGLTDEELAFVQNFPEDKRKKLLAKVDWRLMPILVLLYLVAYIDKANIGNAKIEGMLPDLGMTGDQYNIALSIYFIPYILGEVPSNMILDKFRKPSQYMAGIMLIWGGIVISTGFIQNFGQLLAVRTLLGLFESGFFPGAILIISKWFLPNETQTRVAILYTSAATGGAFSGLFAYAIAKLDGVGGIEGWRWIFIIEGIFTVLGAFATWFLLVDSPELSSWLTDEEKRYLVLRQATRRVTNSSEYREKTDKGALWAVVKDWKVYLLTICSWSNAAPNYGLKFSMPSITKGMGFTSSNAQLMTIPPYFCGAISSYLLARCADKFKWRMPFLIGPQTCVLIAFSILMAKAEFIKENLGACYFAVCLACAGMYPILPGVSAWNIDNNPLPTRRAISIAYLNCAGTIGGIYGSYIYKDNEKPKYTTGYGASLGFAIGGIFSAVILETALMSLNKKRAKLTEAEIREKYTDEELEAMGDRSPLFKYSL</sequence>
<evidence type="ECO:0000313" key="2">
    <source>
        <dbReference type="Proteomes" id="UP000830768"/>
    </source>
</evidence>
<gene>
    <name evidence="1" type="ORF">LCI18_003206</name>
</gene>
<protein>
    <submittedName>
        <fullName evidence="1">Uncharacterized protein</fullName>
    </submittedName>
</protein>
<reference evidence="1" key="1">
    <citation type="submission" date="2021-11" db="EMBL/GenBank/DDBJ databases">
        <title>Fusarium solani-melongenae Genome sequencing and assembly.</title>
        <authorList>
            <person name="Xie S."/>
            <person name="Huang L."/>
            <person name="Zhang X."/>
        </authorList>
    </citation>
    <scope>NUCLEOTIDE SEQUENCE</scope>
    <source>
        <strain evidence="1">CRI 24-3</strain>
    </source>
</reference>
<name>A0ACD3YUI8_FUSSC</name>
<evidence type="ECO:0000313" key="1">
    <source>
        <dbReference type="EMBL" id="UPK92271.1"/>
    </source>
</evidence>
<proteinExistence type="predicted"/>
<dbReference type="EMBL" id="CP090032">
    <property type="protein sequence ID" value="UPK92271.1"/>
    <property type="molecule type" value="Genomic_DNA"/>
</dbReference>
<accession>A0ACD3YUI8</accession>
<organism evidence="1 2">
    <name type="scientific">Fusarium solani subsp. cucurbitae</name>
    <name type="common">Neocosmosporum cucurbitae</name>
    <dbReference type="NCBI Taxonomy" id="2747967"/>
    <lineage>
        <taxon>Eukaryota</taxon>
        <taxon>Fungi</taxon>
        <taxon>Dikarya</taxon>
        <taxon>Ascomycota</taxon>
        <taxon>Pezizomycotina</taxon>
        <taxon>Sordariomycetes</taxon>
        <taxon>Hypocreomycetidae</taxon>
        <taxon>Hypocreales</taxon>
        <taxon>Nectriaceae</taxon>
        <taxon>Fusarium</taxon>
        <taxon>Fusarium solani species complex</taxon>
    </lineage>
</organism>
<keyword evidence="2" id="KW-1185">Reference proteome</keyword>